<evidence type="ECO:0000313" key="1">
    <source>
        <dbReference type="EMBL" id="GAA2268672.1"/>
    </source>
</evidence>
<protein>
    <submittedName>
        <fullName evidence="1">Uncharacterized protein</fullName>
    </submittedName>
</protein>
<comment type="caution">
    <text evidence="1">The sequence shown here is derived from an EMBL/GenBank/DDBJ whole genome shotgun (WGS) entry which is preliminary data.</text>
</comment>
<keyword evidence="2" id="KW-1185">Reference proteome</keyword>
<name>A0ABP5RND0_9ACTN</name>
<organism evidence="1 2">
    <name type="scientific">Kitasatospora cystarginea</name>
    <dbReference type="NCBI Taxonomy" id="58350"/>
    <lineage>
        <taxon>Bacteria</taxon>
        <taxon>Bacillati</taxon>
        <taxon>Actinomycetota</taxon>
        <taxon>Actinomycetes</taxon>
        <taxon>Kitasatosporales</taxon>
        <taxon>Streptomycetaceae</taxon>
        <taxon>Kitasatospora</taxon>
    </lineage>
</organism>
<sequence length="85" mass="9550">MSPRREPIAPNDPRMRDYTDFQVTELLRELHERGRPFGILWGSASTNGVVNNHILVNFGNASVSTVLNLLDLLRDAEEGGEAWES</sequence>
<dbReference type="Proteomes" id="UP001500305">
    <property type="component" value="Unassembled WGS sequence"/>
</dbReference>
<accession>A0ABP5RND0</accession>
<proteinExistence type="predicted"/>
<reference evidence="2" key="1">
    <citation type="journal article" date="2019" name="Int. J. Syst. Evol. Microbiol.">
        <title>The Global Catalogue of Microorganisms (GCM) 10K type strain sequencing project: providing services to taxonomists for standard genome sequencing and annotation.</title>
        <authorList>
            <consortium name="The Broad Institute Genomics Platform"/>
            <consortium name="The Broad Institute Genome Sequencing Center for Infectious Disease"/>
            <person name="Wu L."/>
            <person name="Ma J."/>
        </authorList>
    </citation>
    <scope>NUCLEOTIDE SEQUENCE [LARGE SCALE GENOMIC DNA]</scope>
    <source>
        <strain evidence="2">JCM 7356</strain>
    </source>
</reference>
<evidence type="ECO:0000313" key="2">
    <source>
        <dbReference type="Proteomes" id="UP001500305"/>
    </source>
</evidence>
<gene>
    <name evidence="1" type="ORF">GCM10010430_62510</name>
</gene>
<dbReference type="EMBL" id="BAAATR010000037">
    <property type="protein sequence ID" value="GAA2268672.1"/>
    <property type="molecule type" value="Genomic_DNA"/>
</dbReference>